<organism evidence="1 2">
    <name type="scientific">Scardovia wiggsiae F0424</name>
    <dbReference type="NCBI Taxonomy" id="857290"/>
    <lineage>
        <taxon>Bacteria</taxon>
        <taxon>Bacillati</taxon>
        <taxon>Actinomycetota</taxon>
        <taxon>Actinomycetes</taxon>
        <taxon>Bifidobacteriales</taxon>
        <taxon>Bifidobacteriaceae</taxon>
        <taxon>Scardovia</taxon>
    </lineage>
</organism>
<protein>
    <submittedName>
        <fullName evidence="1">Uncharacterized protein</fullName>
    </submittedName>
</protein>
<sequence>MPLSRMPLLRYRPCLPYTLQRYVSDVWLSLCFLLISLSSSPFLLWPHPRNIRGCVLIYDFSLCTIFPSVHLLAYSPRPFYLPLPIRPSLQLAPPYSPLSSTTCTPLSALFSTHPPRSSLLRLIPPPTYLAYNSPLLQLTFPPTHLKRIYDTGIIEYPTITKMYLRVG</sequence>
<name>J0WY38_9BIFI</name>
<dbReference type="STRING" id="857290.HMPREF9156_00974"/>
<dbReference type="AlphaFoldDB" id="J0WY38"/>
<evidence type="ECO:0000313" key="1">
    <source>
        <dbReference type="EMBL" id="EJD64479.1"/>
    </source>
</evidence>
<dbReference type="Proteomes" id="UP000006415">
    <property type="component" value="Unassembled WGS sequence"/>
</dbReference>
<dbReference type="EMBL" id="AGZS01000006">
    <property type="protein sequence ID" value="EJD64479.1"/>
    <property type="molecule type" value="Genomic_DNA"/>
</dbReference>
<keyword evidence="2" id="KW-1185">Reference proteome</keyword>
<dbReference type="HOGENOM" id="CLU_1593393_0_0_11"/>
<evidence type="ECO:0000313" key="2">
    <source>
        <dbReference type="Proteomes" id="UP000006415"/>
    </source>
</evidence>
<proteinExistence type="predicted"/>
<accession>J0WY38</accession>
<comment type="caution">
    <text evidence="1">The sequence shown here is derived from an EMBL/GenBank/DDBJ whole genome shotgun (WGS) entry which is preliminary data.</text>
</comment>
<gene>
    <name evidence="1" type="ORF">HMPREF9156_00974</name>
</gene>
<reference evidence="1 2" key="1">
    <citation type="submission" date="2012-01" db="EMBL/GenBank/DDBJ databases">
        <title>The Genome Sequence of Scardovia wiggsiae F0424.</title>
        <authorList>
            <consortium name="The Broad Institute Genome Sequencing Platform"/>
            <person name="Earl A."/>
            <person name="Ward D."/>
            <person name="Feldgarden M."/>
            <person name="Gevers D."/>
            <person name="Izard J."/>
            <person name="Ganesan A."/>
            <person name="Baranova O.V."/>
            <person name="Blanton J.M."/>
            <person name="Tanner A.C."/>
            <person name="Mathney J."/>
            <person name="Dewhirst F.E."/>
            <person name="Young S.K."/>
            <person name="Zeng Q."/>
            <person name="Gargeya S."/>
            <person name="Fitzgerald M."/>
            <person name="Haas B."/>
            <person name="Abouelleil A."/>
            <person name="Alvarado L."/>
            <person name="Arachchi H.M."/>
            <person name="Berlin A."/>
            <person name="Chapman S.B."/>
            <person name="Gearin G."/>
            <person name="Goldberg J."/>
            <person name="Griggs A."/>
            <person name="Gujja S."/>
            <person name="Hansen M."/>
            <person name="Heiman D."/>
            <person name="Howarth C."/>
            <person name="Larimer J."/>
            <person name="Lui A."/>
            <person name="MacDonald P.J.P."/>
            <person name="McCowen C."/>
            <person name="Montmayeur A."/>
            <person name="Murphy C."/>
            <person name="Neiman D."/>
            <person name="Pearson M."/>
            <person name="Priest M."/>
            <person name="Roberts A."/>
            <person name="Saif S."/>
            <person name="Shea T."/>
            <person name="Sisk P."/>
            <person name="Stolte C."/>
            <person name="Sykes S."/>
            <person name="Wortman J."/>
            <person name="Nusbaum C."/>
            <person name="Birren B."/>
        </authorList>
    </citation>
    <scope>NUCLEOTIDE SEQUENCE [LARGE SCALE GENOMIC DNA]</scope>
    <source>
        <strain evidence="1 2">F0424</strain>
    </source>
</reference>